<gene>
    <name evidence="7" type="ORF">B4U80_01816</name>
</gene>
<keyword evidence="8" id="KW-1185">Reference proteome</keyword>
<dbReference type="AlphaFoldDB" id="A0A443SWE1"/>
<dbReference type="PANTHER" id="PTHR46242:SF1">
    <property type="entry name" value="ZINC FINGER CCHC DOMAIN-CONTAINING PROTEIN 9"/>
    <property type="match status" value="1"/>
</dbReference>
<evidence type="ECO:0000313" key="8">
    <source>
        <dbReference type="Proteomes" id="UP000288716"/>
    </source>
</evidence>
<dbReference type="PANTHER" id="PTHR46242">
    <property type="entry name" value="ZINC FINGER CCHC DOMAIN-CONTAINING PROTEIN 9 ZCCHC9"/>
    <property type="match status" value="1"/>
</dbReference>
<dbReference type="SMART" id="SM00343">
    <property type="entry name" value="ZnF_C2HC"/>
    <property type="match status" value="4"/>
</dbReference>
<keyword evidence="3 5" id="KW-0863">Zinc-finger</keyword>
<evidence type="ECO:0000259" key="6">
    <source>
        <dbReference type="PROSITE" id="PS50158"/>
    </source>
</evidence>
<reference evidence="7 8" key="1">
    <citation type="journal article" date="2018" name="Gigascience">
        <title>Genomes of trombidid mites reveal novel predicted allergens and laterally-transferred genes associated with secondary metabolism.</title>
        <authorList>
            <person name="Dong X."/>
            <person name="Chaisiri K."/>
            <person name="Xia D."/>
            <person name="Armstrong S.D."/>
            <person name="Fang Y."/>
            <person name="Donnelly M.J."/>
            <person name="Kadowaki T."/>
            <person name="McGarry J.W."/>
            <person name="Darby A.C."/>
            <person name="Makepeace B.L."/>
        </authorList>
    </citation>
    <scope>NUCLEOTIDE SEQUENCE [LARGE SCALE GENOMIC DNA]</scope>
    <source>
        <strain evidence="7">UoL-UT</strain>
    </source>
</reference>
<accession>A0A443SWE1</accession>
<dbReference type="InterPro" id="IPR001878">
    <property type="entry name" value="Znf_CCHC"/>
</dbReference>
<dbReference type="EMBL" id="NCKV01000052">
    <property type="protein sequence ID" value="RWS31826.1"/>
    <property type="molecule type" value="Genomic_DNA"/>
</dbReference>
<dbReference type="GO" id="GO:0008270">
    <property type="term" value="F:zinc ion binding"/>
    <property type="evidence" value="ECO:0007669"/>
    <property type="project" value="UniProtKB-KW"/>
</dbReference>
<dbReference type="InterPro" id="IPR036875">
    <property type="entry name" value="Znf_CCHC_sf"/>
</dbReference>
<dbReference type="Gene3D" id="4.10.60.10">
    <property type="entry name" value="Zinc finger, CCHC-type"/>
    <property type="match status" value="2"/>
</dbReference>
<evidence type="ECO:0000256" key="3">
    <source>
        <dbReference type="ARBA" id="ARBA00022771"/>
    </source>
</evidence>
<evidence type="ECO:0000256" key="4">
    <source>
        <dbReference type="ARBA" id="ARBA00022833"/>
    </source>
</evidence>
<comment type="caution">
    <text evidence="7">The sequence shown here is derived from an EMBL/GenBank/DDBJ whole genome shotgun (WGS) entry which is preliminary data.</text>
</comment>
<proteinExistence type="predicted"/>
<evidence type="ECO:0000256" key="2">
    <source>
        <dbReference type="ARBA" id="ARBA00022737"/>
    </source>
</evidence>
<keyword evidence="1" id="KW-0479">Metal-binding</keyword>
<protein>
    <submittedName>
        <fullName evidence="7">Zinc-finger protein-like protein</fullName>
    </submittedName>
</protein>
<feature type="domain" description="CCHC-type" evidence="6">
    <location>
        <begin position="136"/>
        <end position="152"/>
    </location>
</feature>
<dbReference type="VEuPathDB" id="VectorBase:LDEU000217"/>
<keyword evidence="4" id="KW-0862">Zinc</keyword>
<dbReference type="GO" id="GO:0005730">
    <property type="term" value="C:nucleolus"/>
    <property type="evidence" value="ECO:0007669"/>
    <property type="project" value="TreeGrafter"/>
</dbReference>
<evidence type="ECO:0000256" key="1">
    <source>
        <dbReference type="ARBA" id="ARBA00022723"/>
    </source>
</evidence>
<dbReference type="Proteomes" id="UP000288716">
    <property type="component" value="Unassembled WGS sequence"/>
</dbReference>
<dbReference type="SUPFAM" id="SSF57756">
    <property type="entry name" value="Retrovirus zinc finger-like domains"/>
    <property type="match status" value="2"/>
</dbReference>
<dbReference type="Pfam" id="PF00098">
    <property type="entry name" value="zf-CCHC"/>
    <property type="match status" value="3"/>
</dbReference>
<sequence>MEETKPKQNKKASRGKKSFYDTCFEKRKSSGLFMLDKKTEDKIYQLKKRLKKSGIEGSEIKAQVNKIRRQEELRARRNMKKRCLLCRGHDHLLADCPQANKSEEIDETLAVCYRCGSTEHKLSNCTRSANKLNFARCFVCREIGHISRDCPKNTKGVYPKGGACKKCGSKDHLVKDCAEAEDAEDQNDFTLPTLSDGISADAEFDASNSSKKQKKAKVVSF</sequence>
<keyword evidence="2" id="KW-0677">Repeat</keyword>
<evidence type="ECO:0000313" key="7">
    <source>
        <dbReference type="EMBL" id="RWS31826.1"/>
    </source>
</evidence>
<name>A0A443SWE1_9ACAR</name>
<dbReference type="GO" id="GO:0003676">
    <property type="term" value="F:nucleic acid binding"/>
    <property type="evidence" value="ECO:0007669"/>
    <property type="project" value="InterPro"/>
</dbReference>
<dbReference type="FunFam" id="4.10.60.10:FF:000091">
    <property type="entry name" value="Zinc finger CCHC-type-containing 9"/>
    <property type="match status" value="1"/>
</dbReference>
<evidence type="ECO:0000256" key="5">
    <source>
        <dbReference type="PROSITE-ProRule" id="PRU00047"/>
    </source>
</evidence>
<organism evidence="7 8">
    <name type="scientific">Leptotrombidium deliense</name>
    <dbReference type="NCBI Taxonomy" id="299467"/>
    <lineage>
        <taxon>Eukaryota</taxon>
        <taxon>Metazoa</taxon>
        <taxon>Ecdysozoa</taxon>
        <taxon>Arthropoda</taxon>
        <taxon>Chelicerata</taxon>
        <taxon>Arachnida</taxon>
        <taxon>Acari</taxon>
        <taxon>Acariformes</taxon>
        <taxon>Trombidiformes</taxon>
        <taxon>Prostigmata</taxon>
        <taxon>Anystina</taxon>
        <taxon>Parasitengona</taxon>
        <taxon>Trombiculoidea</taxon>
        <taxon>Trombiculidae</taxon>
        <taxon>Leptotrombidium</taxon>
    </lineage>
</organism>
<dbReference type="InterPro" id="IPR042246">
    <property type="entry name" value="ZCCHC9"/>
</dbReference>
<dbReference type="OrthoDB" id="3863715at2759"/>
<dbReference type="PROSITE" id="PS50158">
    <property type="entry name" value="ZF_CCHC"/>
    <property type="match status" value="1"/>
</dbReference>
<dbReference type="STRING" id="299467.A0A443SWE1"/>